<comment type="caution">
    <text evidence="1">The sequence shown here is derived from an EMBL/GenBank/DDBJ whole genome shotgun (WGS) entry which is preliminary data.</text>
</comment>
<name>A0AAE1WVD7_9LAMI</name>
<sequence>MKGFVDEYYNWTAHGEVQVLENYEDQLALVYSETSVAPGMRTQWGDYVQMNWDQRIVYDTVGLQFFSTHQEPEVEGANSSFPAGASLFDYDVFGLSERFFDVVHTADQPLYSRYDQSQLAAVARLVNINTEHNRFERCYDQRLYASPATAEHMTWHANHVTKKGSVCHPSDAEAWRHFDRTHPDFALEPHNVRLGLCVDGFAPHGQKEMLVLCASSTKMGIPQIFFEVQSNIDAPVEGAAGSRQPRMLLNLSF</sequence>
<evidence type="ECO:0000313" key="2">
    <source>
        <dbReference type="Proteomes" id="UP001289374"/>
    </source>
</evidence>
<reference evidence="1" key="2">
    <citation type="journal article" date="2024" name="Plant">
        <title>Genomic evolution and insights into agronomic trait innovations of Sesamum species.</title>
        <authorList>
            <person name="Miao H."/>
            <person name="Wang L."/>
            <person name="Qu L."/>
            <person name="Liu H."/>
            <person name="Sun Y."/>
            <person name="Le M."/>
            <person name="Wang Q."/>
            <person name="Wei S."/>
            <person name="Zheng Y."/>
            <person name="Lin W."/>
            <person name="Duan Y."/>
            <person name="Cao H."/>
            <person name="Xiong S."/>
            <person name="Wang X."/>
            <person name="Wei L."/>
            <person name="Li C."/>
            <person name="Ma Q."/>
            <person name="Ju M."/>
            <person name="Zhao R."/>
            <person name="Li G."/>
            <person name="Mu C."/>
            <person name="Tian Q."/>
            <person name="Mei H."/>
            <person name="Zhang T."/>
            <person name="Gao T."/>
            <person name="Zhang H."/>
        </authorList>
    </citation>
    <scope>NUCLEOTIDE SEQUENCE</scope>
    <source>
        <strain evidence="1">K16</strain>
    </source>
</reference>
<dbReference type="Pfam" id="PF02992">
    <property type="entry name" value="Transposase_21"/>
    <property type="match status" value="1"/>
</dbReference>
<dbReference type="EMBL" id="JACGWL010000006">
    <property type="protein sequence ID" value="KAK4400418.1"/>
    <property type="molecule type" value="Genomic_DNA"/>
</dbReference>
<gene>
    <name evidence="1" type="ORF">Sango_1147900</name>
</gene>
<proteinExistence type="predicted"/>
<dbReference type="AlphaFoldDB" id="A0AAE1WVD7"/>
<protein>
    <submittedName>
        <fullName evidence="1">Uncharacterized protein</fullName>
    </submittedName>
</protein>
<organism evidence="1 2">
    <name type="scientific">Sesamum angolense</name>
    <dbReference type="NCBI Taxonomy" id="2727404"/>
    <lineage>
        <taxon>Eukaryota</taxon>
        <taxon>Viridiplantae</taxon>
        <taxon>Streptophyta</taxon>
        <taxon>Embryophyta</taxon>
        <taxon>Tracheophyta</taxon>
        <taxon>Spermatophyta</taxon>
        <taxon>Magnoliopsida</taxon>
        <taxon>eudicotyledons</taxon>
        <taxon>Gunneridae</taxon>
        <taxon>Pentapetalae</taxon>
        <taxon>asterids</taxon>
        <taxon>lamiids</taxon>
        <taxon>Lamiales</taxon>
        <taxon>Pedaliaceae</taxon>
        <taxon>Sesamum</taxon>
    </lineage>
</organism>
<keyword evidence="2" id="KW-1185">Reference proteome</keyword>
<dbReference type="PANTHER" id="PTHR10775">
    <property type="entry name" value="OS08G0208400 PROTEIN"/>
    <property type="match status" value="1"/>
</dbReference>
<reference evidence="1" key="1">
    <citation type="submission" date="2020-06" db="EMBL/GenBank/DDBJ databases">
        <authorList>
            <person name="Li T."/>
            <person name="Hu X."/>
            <person name="Zhang T."/>
            <person name="Song X."/>
            <person name="Zhang H."/>
            <person name="Dai N."/>
            <person name="Sheng W."/>
            <person name="Hou X."/>
            <person name="Wei L."/>
        </authorList>
    </citation>
    <scope>NUCLEOTIDE SEQUENCE</scope>
    <source>
        <strain evidence="1">K16</strain>
        <tissue evidence="1">Leaf</tissue>
    </source>
</reference>
<dbReference type="InterPro" id="IPR004242">
    <property type="entry name" value="Transposase_21"/>
</dbReference>
<dbReference type="PANTHER" id="PTHR10775:SF185">
    <property type="entry name" value="OS08G0208400 PROTEIN"/>
    <property type="match status" value="1"/>
</dbReference>
<accession>A0AAE1WVD7</accession>
<evidence type="ECO:0000313" key="1">
    <source>
        <dbReference type="EMBL" id="KAK4400418.1"/>
    </source>
</evidence>
<dbReference type="Proteomes" id="UP001289374">
    <property type="component" value="Unassembled WGS sequence"/>
</dbReference>